<evidence type="ECO:0000256" key="2">
    <source>
        <dbReference type="PROSITE-ProRule" id="PRU00169"/>
    </source>
</evidence>
<protein>
    <submittedName>
        <fullName evidence="4">Response regulator receiver domain-containing protein</fullName>
    </submittedName>
</protein>
<dbReference type="PANTHER" id="PTHR44591:SF3">
    <property type="entry name" value="RESPONSE REGULATORY DOMAIN-CONTAINING PROTEIN"/>
    <property type="match status" value="1"/>
</dbReference>
<dbReference type="SUPFAM" id="SSF53649">
    <property type="entry name" value="Alkaline phosphatase-like"/>
    <property type="match status" value="1"/>
</dbReference>
<evidence type="ECO:0000256" key="1">
    <source>
        <dbReference type="ARBA" id="ARBA00022553"/>
    </source>
</evidence>
<evidence type="ECO:0000259" key="3">
    <source>
        <dbReference type="PROSITE" id="PS50110"/>
    </source>
</evidence>
<dbReference type="RefSeq" id="WP_073191832.1">
    <property type="nucleotide sequence ID" value="NZ_FQTW01000001.1"/>
</dbReference>
<dbReference type="OrthoDB" id="9813025at2"/>
<dbReference type="AlphaFoldDB" id="A0A1M4SH72"/>
<dbReference type="STRING" id="1155689.SAMN05444278_101156"/>
<dbReference type="PANTHER" id="PTHR44591">
    <property type="entry name" value="STRESS RESPONSE REGULATOR PROTEIN 1"/>
    <property type="match status" value="1"/>
</dbReference>
<accession>A0A1M4SH72</accession>
<feature type="domain" description="Response regulatory" evidence="3">
    <location>
        <begin position="5"/>
        <end position="119"/>
    </location>
</feature>
<dbReference type="SUPFAM" id="SSF52172">
    <property type="entry name" value="CheY-like"/>
    <property type="match status" value="1"/>
</dbReference>
<dbReference type="SMART" id="SM00448">
    <property type="entry name" value="REC"/>
    <property type="match status" value="1"/>
</dbReference>
<dbReference type="CDD" id="cd00156">
    <property type="entry name" value="REC"/>
    <property type="match status" value="1"/>
</dbReference>
<evidence type="ECO:0000313" key="4">
    <source>
        <dbReference type="EMBL" id="SHE31540.1"/>
    </source>
</evidence>
<dbReference type="InterPro" id="IPR001789">
    <property type="entry name" value="Sig_transdc_resp-reg_receiver"/>
</dbReference>
<proteinExistence type="predicted"/>
<keyword evidence="5" id="KW-1185">Reference proteome</keyword>
<dbReference type="InterPro" id="IPR017850">
    <property type="entry name" value="Alkaline_phosphatase_core_sf"/>
</dbReference>
<dbReference type="GO" id="GO:0000160">
    <property type="term" value="P:phosphorelay signal transduction system"/>
    <property type="evidence" value="ECO:0007669"/>
    <property type="project" value="InterPro"/>
</dbReference>
<dbReference type="PROSITE" id="PS50110">
    <property type="entry name" value="RESPONSE_REGULATORY"/>
    <property type="match status" value="1"/>
</dbReference>
<dbReference type="Pfam" id="PF08665">
    <property type="entry name" value="PglZ"/>
    <property type="match status" value="1"/>
</dbReference>
<organism evidence="4 5">
    <name type="scientific">Psychroflexus salarius</name>
    <dbReference type="NCBI Taxonomy" id="1155689"/>
    <lineage>
        <taxon>Bacteria</taxon>
        <taxon>Pseudomonadati</taxon>
        <taxon>Bacteroidota</taxon>
        <taxon>Flavobacteriia</taxon>
        <taxon>Flavobacteriales</taxon>
        <taxon>Flavobacteriaceae</taxon>
        <taxon>Psychroflexus</taxon>
    </lineage>
</organism>
<evidence type="ECO:0000313" key="5">
    <source>
        <dbReference type="Proteomes" id="UP000184462"/>
    </source>
</evidence>
<gene>
    <name evidence="4" type="ORF">SAMN05444278_101156</name>
</gene>
<dbReference type="InterPro" id="IPR050595">
    <property type="entry name" value="Bact_response_regulator"/>
</dbReference>
<feature type="modified residue" description="4-aspartylphosphate" evidence="2">
    <location>
        <position position="54"/>
    </location>
</feature>
<dbReference type="Proteomes" id="UP000184462">
    <property type="component" value="Unassembled WGS sequence"/>
</dbReference>
<dbReference type="InterPro" id="IPR011006">
    <property type="entry name" value="CheY-like_superfamily"/>
</dbReference>
<dbReference type="EMBL" id="FQTW01000001">
    <property type="protein sequence ID" value="SHE31540.1"/>
    <property type="molecule type" value="Genomic_DNA"/>
</dbReference>
<name>A0A1M4SH72_9FLAO</name>
<keyword evidence="1 2" id="KW-0597">Phosphoprotein</keyword>
<dbReference type="Gene3D" id="3.40.50.2300">
    <property type="match status" value="1"/>
</dbReference>
<dbReference type="Gene3D" id="3.40.720.10">
    <property type="entry name" value="Alkaline Phosphatase, subunit A"/>
    <property type="match status" value="1"/>
</dbReference>
<reference evidence="4 5" key="1">
    <citation type="submission" date="2016-11" db="EMBL/GenBank/DDBJ databases">
        <authorList>
            <person name="Jaros S."/>
            <person name="Januszkiewicz K."/>
            <person name="Wedrychowicz H."/>
        </authorList>
    </citation>
    <scope>NUCLEOTIDE SEQUENCE [LARGE SCALE GENOMIC DNA]</scope>
    <source>
        <strain evidence="4 5">DSM 25661</strain>
    </source>
</reference>
<sequence length="516" mass="59832">MTKLKVLWVDDEIDLLKPHIIFLEQKNYEVSTCQSGAEAIELLGNENFDIVFLDENMPGLTGLETLAEIKAIRDQLPVVMITKSEEEYIMEEAIGSKITDYLIKPVNPNQILLSLKKNLDHSRLVTEKTTSNYQQEFRKIAMDLMQTNTYQDWVNLYLKLIYWELELENIDDVGMNEILESQKNEANIEFGKFIERHYANWFNKNSEAPELSHTLFKNKIAPELSKEQPTLLVVIDNLRYDQFKAFETTLNAYYKKSLEEAFYSILPTATQYARNAIFSGLMPADMEKIYPEYWKNDTDEGGKNLHEADFLQTQLARLGLDYKYSYHKITNVNSGRKLADNFKQEKSNDLCVVVYNFVDMLSHSKTELEVIKELASNDKSYRSLTQSWFKNSPLLQIIQQAKNMDFKLIITTDHGTINVKNPSKVIGDKNTSLNLRYKTGKSLTYNSKDVIAVKNPKDFHLPSINMSSSYIFAKSNYFLAYPNNYNYYANYFKQTYQHGGVSLEEMIIPFAVFNPK</sequence>
<dbReference type="Pfam" id="PF00072">
    <property type="entry name" value="Response_reg"/>
    <property type="match status" value="1"/>
</dbReference>